<keyword evidence="2" id="KW-1185">Reference proteome</keyword>
<reference evidence="1" key="3">
    <citation type="submission" date="2023-05" db="EMBL/GenBank/DDBJ databases">
        <authorList>
            <person name="Smith C.H."/>
        </authorList>
    </citation>
    <scope>NUCLEOTIDE SEQUENCE</scope>
    <source>
        <strain evidence="1">CHS0354</strain>
        <tissue evidence="1">Mantle</tissue>
    </source>
</reference>
<evidence type="ECO:0000313" key="2">
    <source>
        <dbReference type="Proteomes" id="UP001195483"/>
    </source>
</evidence>
<organism evidence="1 2">
    <name type="scientific">Potamilus streckersoni</name>
    <dbReference type="NCBI Taxonomy" id="2493646"/>
    <lineage>
        <taxon>Eukaryota</taxon>
        <taxon>Metazoa</taxon>
        <taxon>Spiralia</taxon>
        <taxon>Lophotrochozoa</taxon>
        <taxon>Mollusca</taxon>
        <taxon>Bivalvia</taxon>
        <taxon>Autobranchia</taxon>
        <taxon>Heteroconchia</taxon>
        <taxon>Palaeoheterodonta</taxon>
        <taxon>Unionida</taxon>
        <taxon>Unionoidea</taxon>
        <taxon>Unionidae</taxon>
        <taxon>Ambleminae</taxon>
        <taxon>Lampsilini</taxon>
        <taxon>Potamilus</taxon>
    </lineage>
</organism>
<evidence type="ECO:0000313" key="1">
    <source>
        <dbReference type="EMBL" id="KAK3603967.1"/>
    </source>
</evidence>
<protein>
    <submittedName>
        <fullName evidence="1">Uncharacterized protein</fullName>
    </submittedName>
</protein>
<proteinExistence type="predicted"/>
<sequence>MTPLVISTSGYTNIITYVPTFSKDIVPFSNTSATQVSTNTLPVEAGTSPGAEAVHTFSPNPHTKSEGLRTYYNISFERRNGFGSGVIRYHSSILRDTSFQNKSQY</sequence>
<dbReference type="Proteomes" id="UP001195483">
    <property type="component" value="Unassembled WGS sequence"/>
</dbReference>
<gene>
    <name evidence="1" type="ORF">CHS0354_037629</name>
</gene>
<reference evidence="1" key="1">
    <citation type="journal article" date="2021" name="Genome Biol. Evol.">
        <title>A High-Quality Reference Genome for a Parasitic Bivalve with Doubly Uniparental Inheritance (Bivalvia: Unionida).</title>
        <authorList>
            <person name="Smith C.H."/>
        </authorList>
    </citation>
    <scope>NUCLEOTIDE SEQUENCE</scope>
    <source>
        <strain evidence="1">CHS0354</strain>
    </source>
</reference>
<accession>A0AAE0T549</accession>
<reference evidence="1" key="2">
    <citation type="journal article" date="2021" name="Genome Biol. Evol.">
        <title>Developing a high-quality reference genome for a parasitic bivalve with doubly uniparental inheritance (Bivalvia: Unionida).</title>
        <authorList>
            <person name="Smith C.H."/>
        </authorList>
    </citation>
    <scope>NUCLEOTIDE SEQUENCE</scope>
    <source>
        <strain evidence="1">CHS0354</strain>
        <tissue evidence="1">Mantle</tissue>
    </source>
</reference>
<dbReference type="EMBL" id="JAEAOA010002202">
    <property type="protein sequence ID" value="KAK3603967.1"/>
    <property type="molecule type" value="Genomic_DNA"/>
</dbReference>
<comment type="caution">
    <text evidence="1">The sequence shown here is derived from an EMBL/GenBank/DDBJ whole genome shotgun (WGS) entry which is preliminary data.</text>
</comment>
<name>A0AAE0T549_9BIVA</name>
<dbReference type="AlphaFoldDB" id="A0AAE0T549"/>